<comment type="caution">
    <text evidence="4">The sequence shown here is derived from an EMBL/GenBank/DDBJ whole genome shotgun (WGS) entry which is preliminary data.</text>
</comment>
<dbReference type="AlphaFoldDB" id="A0A368VKF5"/>
<feature type="region of interest" description="Disordered" evidence="3">
    <location>
        <begin position="91"/>
        <end position="117"/>
    </location>
</feature>
<dbReference type="InterPro" id="IPR036165">
    <property type="entry name" value="YefM-like_sf"/>
</dbReference>
<keyword evidence="5" id="KW-1185">Reference proteome</keyword>
<dbReference type="Pfam" id="PF02604">
    <property type="entry name" value="PhdYeFM_antitox"/>
    <property type="match status" value="1"/>
</dbReference>
<evidence type="ECO:0000313" key="4">
    <source>
        <dbReference type="EMBL" id="RCW40143.1"/>
    </source>
</evidence>
<gene>
    <name evidence="4" type="ORF">DFQ14_11222</name>
</gene>
<sequence length="117" mass="13548">MLHLRYSCAMQTIGQRELRNDNAEIVRRVEAGESFIVTRNGEPVADLVPHRPSTKRRAVPTAEIADMFARTPVDAEAWKRNIAEMDAWFGDDDDIADPWERETYKKAERERESRDDS</sequence>
<evidence type="ECO:0000256" key="2">
    <source>
        <dbReference type="RuleBase" id="RU362080"/>
    </source>
</evidence>
<dbReference type="SUPFAM" id="SSF143120">
    <property type="entry name" value="YefM-like"/>
    <property type="match status" value="1"/>
</dbReference>
<feature type="compositionally biased region" description="Basic and acidic residues" evidence="3">
    <location>
        <begin position="98"/>
        <end position="117"/>
    </location>
</feature>
<protein>
    <recommendedName>
        <fullName evidence="2">Antitoxin</fullName>
    </recommendedName>
</protein>
<dbReference type="InterPro" id="IPR006442">
    <property type="entry name" value="Antitoxin_Phd/YefM"/>
</dbReference>
<accession>A0A368VKF5</accession>
<dbReference type="Proteomes" id="UP000253495">
    <property type="component" value="Unassembled WGS sequence"/>
</dbReference>
<evidence type="ECO:0000313" key="5">
    <source>
        <dbReference type="Proteomes" id="UP000253495"/>
    </source>
</evidence>
<organism evidence="4 5">
    <name type="scientific">Halopolyspora algeriensis</name>
    <dbReference type="NCBI Taxonomy" id="1500506"/>
    <lineage>
        <taxon>Bacteria</taxon>
        <taxon>Bacillati</taxon>
        <taxon>Actinomycetota</taxon>
        <taxon>Actinomycetes</taxon>
        <taxon>Actinomycetes incertae sedis</taxon>
        <taxon>Halopolyspora</taxon>
    </lineage>
</organism>
<name>A0A368VKF5_9ACTN</name>
<dbReference type="NCBIfam" id="TIGR01552">
    <property type="entry name" value="phd_fam"/>
    <property type="match status" value="1"/>
</dbReference>
<comment type="similarity">
    <text evidence="1 2">Belongs to the phD/YefM antitoxin family.</text>
</comment>
<reference evidence="4 5" key="1">
    <citation type="submission" date="2018-07" db="EMBL/GenBank/DDBJ databases">
        <title>Genomic Encyclopedia of Type Strains, Phase III (KMG-III): the genomes of soil and plant-associated and newly described type strains.</title>
        <authorList>
            <person name="Whitman W."/>
        </authorList>
    </citation>
    <scope>NUCLEOTIDE SEQUENCE [LARGE SCALE GENOMIC DNA]</scope>
    <source>
        <strain evidence="4 5">CECT 8575</strain>
    </source>
</reference>
<comment type="function">
    <text evidence="2">Antitoxin component of a type II toxin-antitoxin (TA) system.</text>
</comment>
<dbReference type="EMBL" id="QPJC01000012">
    <property type="protein sequence ID" value="RCW40143.1"/>
    <property type="molecule type" value="Genomic_DNA"/>
</dbReference>
<dbReference type="Gene3D" id="3.40.1620.10">
    <property type="entry name" value="YefM-like domain"/>
    <property type="match status" value="1"/>
</dbReference>
<proteinExistence type="inferred from homology"/>
<evidence type="ECO:0000256" key="1">
    <source>
        <dbReference type="ARBA" id="ARBA00009981"/>
    </source>
</evidence>
<evidence type="ECO:0000256" key="3">
    <source>
        <dbReference type="SAM" id="MobiDB-lite"/>
    </source>
</evidence>